<reference evidence="1 2" key="1">
    <citation type="submission" date="2019-02" db="EMBL/GenBank/DDBJ databases">
        <title>Genome sequencing of the rare red list fungi Dentipellis fragilis.</title>
        <authorList>
            <person name="Buettner E."/>
            <person name="Kellner H."/>
        </authorList>
    </citation>
    <scope>NUCLEOTIDE SEQUENCE [LARGE SCALE GENOMIC DNA]</scope>
    <source>
        <strain evidence="1 2">DSM 105465</strain>
    </source>
</reference>
<evidence type="ECO:0000313" key="2">
    <source>
        <dbReference type="Proteomes" id="UP000298327"/>
    </source>
</evidence>
<protein>
    <submittedName>
        <fullName evidence="1">Uncharacterized protein</fullName>
    </submittedName>
</protein>
<dbReference type="AlphaFoldDB" id="A0A4Y9XL24"/>
<organism evidence="1 2">
    <name type="scientific">Dentipellis fragilis</name>
    <dbReference type="NCBI Taxonomy" id="205917"/>
    <lineage>
        <taxon>Eukaryota</taxon>
        <taxon>Fungi</taxon>
        <taxon>Dikarya</taxon>
        <taxon>Basidiomycota</taxon>
        <taxon>Agaricomycotina</taxon>
        <taxon>Agaricomycetes</taxon>
        <taxon>Russulales</taxon>
        <taxon>Hericiaceae</taxon>
        <taxon>Dentipellis</taxon>
    </lineage>
</organism>
<comment type="caution">
    <text evidence="1">The sequence shown here is derived from an EMBL/GenBank/DDBJ whole genome shotgun (WGS) entry which is preliminary data.</text>
</comment>
<name>A0A4Y9XL24_9AGAM</name>
<dbReference type="Proteomes" id="UP000298327">
    <property type="component" value="Unassembled WGS sequence"/>
</dbReference>
<dbReference type="EMBL" id="SEOQ01001714">
    <property type="protein sequence ID" value="TFY50746.1"/>
    <property type="molecule type" value="Genomic_DNA"/>
</dbReference>
<proteinExistence type="predicted"/>
<accession>A0A4Y9XL24</accession>
<keyword evidence="2" id="KW-1185">Reference proteome</keyword>
<gene>
    <name evidence="1" type="ORF">EVG20_g11354</name>
</gene>
<sequence>MCVHLPQTRAIAHPCIAPALVHTPPHPPFVCMPCCLTLAMVPWSPHMPSPSVFNMHAHTRTLVVDALDCGKECHRYVVRSLISSSRSHPLSHALPPAPSLHLLVRTPVHTTILHARSLVAVLHALSRTAISCLVHYPGACAHPPTSVSHPQAHPLLYSVPFTAMMQHHALMPVTHARHACCVCRTSVPPLALMPVMPLVPLLMPSAVDHPYRAHIY</sequence>
<evidence type="ECO:0000313" key="1">
    <source>
        <dbReference type="EMBL" id="TFY50746.1"/>
    </source>
</evidence>